<sequence length="46" mass="5559">MAEMTDRQKRIMEHIARSKGEFIKTPIYSEQRKQQIMEHIRLSQGK</sequence>
<evidence type="ECO:0000313" key="2">
    <source>
        <dbReference type="Proteomes" id="UP000651156"/>
    </source>
</evidence>
<evidence type="ECO:0000313" key="1">
    <source>
        <dbReference type="EMBL" id="MBE9190744.1"/>
    </source>
</evidence>
<proteinExistence type="predicted"/>
<organism evidence="1 2">
    <name type="scientific">Gloeocapsopsis crepidinum LEGE 06123</name>
    <dbReference type="NCBI Taxonomy" id="588587"/>
    <lineage>
        <taxon>Bacteria</taxon>
        <taxon>Bacillati</taxon>
        <taxon>Cyanobacteriota</taxon>
        <taxon>Cyanophyceae</taxon>
        <taxon>Oscillatoriophycideae</taxon>
        <taxon>Chroococcales</taxon>
        <taxon>Chroococcaceae</taxon>
        <taxon>Gloeocapsopsis</taxon>
    </lineage>
</organism>
<accession>A0ABR9UR27</accession>
<name>A0ABR9UR27_9CHRO</name>
<keyword evidence="2" id="KW-1185">Reference proteome</keyword>
<dbReference type="RefSeq" id="WP_193931920.1">
    <property type="nucleotide sequence ID" value="NZ_CAWPMZ010000045.1"/>
</dbReference>
<dbReference type="Proteomes" id="UP000651156">
    <property type="component" value="Unassembled WGS sequence"/>
</dbReference>
<reference evidence="1 2" key="1">
    <citation type="submission" date="2020-10" db="EMBL/GenBank/DDBJ databases">
        <authorList>
            <person name="Castelo-Branco R."/>
            <person name="Eusebio N."/>
            <person name="Adriana R."/>
            <person name="Vieira A."/>
            <person name="Brugerolle De Fraissinette N."/>
            <person name="Rezende De Castro R."/>
            <person name="Schneider M.P."/>
            <person name="Vasconcelos V."/>
            <person name="Leao P.N."/>
        </authorList>
    </citation>
    <scope>NUCLEOTIDE SEQUENCE [LARGE SCALE GENOMIC DNA]</scope>
    <source>
        <strain evidence="1 2">LEGE 06123</strain>
    </source>
</reference>
<gene>
    <name evidence="1" type="ORF">IQ230_10335</name>
</gene>
<dbReference type="EMBL" id="JADEWN010000021">
    <property type="protein sequence ID" value="MBE9190744.1"/>
    <property type="molecule type" value="Genomic_DNA"/>
</dbReference>
<comment type="caution">
    <text evidence="1">The sequence shown here is derived from an EMBL/GenBank/DDBJ whole genome shotgun (WGS) entry which is preliminary data.</text>
</comment>
<protein>
    <submittedName>
        <fullName evidence="1">Uncharacterized protein</fullName>
    </submittedName>
</protein>